<organism evidence="1 2">
    <name type="scientific">Algoriella xinjiangensis</name>
    <dbReference type="NCBI Taxonomy" id="684065"/>
    <lineage>
        <taxon>Bacteria</taxon>
        <taxon>Pseudomonadati</taxon>
        <taxon>Bacteroidota</taxon>
        <taxon>Flavobacteriia</taxon>
        <taxon>Flavobacteriales</taxon>
        <taxon>Weeksellaceae</taxon>
        <taxon>Algoriella</taxon>
    </lineage>
</organism>
<evidence type="ECO:0000313" key="1">
    <source>
        <dbReference type="EMBL" id="SFM58714.1"/>
    </source>
</evidence>
<sequence>MKYKNVEIVRTQQGVEVEGNSLWMFNQHENVMILIANETIKMKPSISFERAR</sequence>
<keyword evidence="2" id="KW-1185">Reference proteome</keyword>
<dbReference type="STRING" id="684065.SAMN05421738_10121"/>
<proteinExistence type="predicted"/>
<evidence type="ECO:0000313" key="2">
    <source>
        <dbReference type="Proteomes" id="UP000199149"/>
    </source>
</evidence>
<name>A0A1I4S334_9FLAO</name>
<dbReference type="RefSeq" id="WP_177190223.1">
    <property type="nucleotide sequence ID" value="NZ_FOUZ01000001.1"/>
</dbReference>
<reference evidence="2" key="1">
    <citation type="submission" date="2016-10" db="EMBL/GenBank/DDBJ databases">
        <authorList>
            <person name="Varghese N."/>
            <person name="Submissions S."/>
        </authorList>
    </citation>
    <scope>NUCLEOTIDE SEQUENCE [LARGE SCALE GENOMIC DNA]</scope>
    <source>
        <strain evidence="2">XJ109</strain>
    </source>
</reference>
<dbReference type="Proteomes" id="UP000199149">
    <property type="component" value="Unassembled WGS sequence"/>
</dbReference>
<protein>
    <submittedName>
        <fullName evidence="1">Uncharacterized protein</fullName>
    </submittedName>
</protein>
<dbReference type="AlphaFoldDB" id="A0A1I4S334"/>
<accession>A0A1I4S334</accession>
<dbReference type="EMBL" id="FOUZ01000001">
    <property type="protein sequence ID" value="SFM58714.1"/>
    <property type="molecule type" value="Genomic_DNA"/>
</dbReference>
<gene>
    <name evidence="1" type="ORF">SAMN05421738_10121</name>
</gene>